<organism evidence="8 9">
    <name type="scientific">Agrilutibacter niabensis</name>
    <dbReference type="NCBI Taxonomy" id="380628"/>
    <lineage>
        <taxon>Bacteria</taxon>
        <taxon>Pseudomonadati</taxon>
        <taxon>Pseudomonadota</taxon>
        <taxon>Gammaproteobacteria</taxon>
        <taxon>Lysobacterales</taxon>
        <taxon>Lysobacteraceae</taxon>
        <taxon>Agrilutibacter</taxon>
    </lineage>
</organism>
<evidence type="ECO:0000256" key="6">
    <source>
        <dbReference type="ARBA" id="ARBA00023136"/>
    </source>
</evidence>
<dbReference type="RefSeq" id="WP_310053095.1">
    <property type="nucleotide sequence ID" value="NZ_JAVDVW010000001.1"/>
</dbReference>
<dbReference type="Pfam" id="PF07681">
    <property type="entry name" value="DoxX"/>
    <property type="match status" value="1"/>
</dbReference>
<dbReference type="EMBL" id="JAVDVW010000001">
    <property type="protein sequence ID" value="MDR7098967.1"/>
    <property type="molecule type" value="Genomic_DNA"/>
</dbReference>
<keyword evidence="3" id="KW-1003">Cell membrane</keyword>
<keyword evidence="9" id="KW-1185">Reference proteome</keyword>
<proteinExistence type="inferred from homology"/>
<protein>
    <submittedName>
        <fullName evidence="8">Oxidoreductase</fullName>
    </submittedName>
</protein>
<dbReference type="Proteomes" id="UP001267878">
    <property type="component" value="Unassembled WGS sequence"/>
</dbReference>
<accession>A0ABU1VNB0</accession>
<dbReference type="PANTHER" id="PTHR33452">
    <property type="entry name" value="OXIDOREDUCTASE CATD-RELATED"/>
    <property type="match status" value="1"/>
</dbReference>
<evidence type="ECO:0000256" key="4">
    <source>
        <dbReference type="ARBA" id="ARBA00022692"/>
    </source>
</evidence>
<feature type="transmembrane region" description="Helical" evidence="7">
    <location>
        <begin position="21"/>
        <end position="41"/>
    </location>
</feature>
<keyword evidence="5 7" id="KW-1133">Transmembrane helix</keyword>
<comment type="subcellular location">
    <subcellularLocation>
        <location evidence="1">Cell membrane</location>
        <topology evidence="1">Multi-pass membrane protein</topology>
    </subcellularLocation>
</comment>
<feature type="transmembrane region" description="Helical" evidence="7">
    <location>
        <begin position="81"/>
        <end position="98"/>
    </location>
</feature>
<gene>
    <name evidence="8" type="ORF">J2X04_001314</name>
</gene>
<evidence type="ECO:0000256" key="3">
    <source>
        <dbReference type="ARBA" id="ARBA00022475"/>
    </source>
</evidence>
<keyword evidence="4 7" id="KW-0812">Transmembrane</keyword>
<sequence>MSTIVSTASATTSVARNSAEFFGRVLLVVLFLISGLGKISAYDATAGYMASMGVPSIALPGVIALEVLGAAAIILGLKTRVVAAVLAGFTLATGLLFHNNFADQMQMIMFLKNVSITGAFLMLVANGAGAFSIDAKSTK</sequence>
<evidence type="ECO:0000256" key="7">
    <source>
        <dbReference type="SAM" id="Phobius"/>
    </source>
</evidence>
<evidence type="ECO:0000256" key="1">
    <source>
        <dbReference type="ARBA" id="ARBA00004651"/>
    </source>
</evidence>
<feature type="transmembrane region" description="Helical" evidence="7">
    <location>
        <begin position="53"/>
        <end position="75"/>
    </location>
</feature>
<reference evidence="8 9" key="1">
    <citation type="submission" date="2023-07" db="EMBL/GenBank/DDBJ databases">
        <title>Sorghum-associated microbial communities from plants grown in Nebraska, USA.</title>
        <authorList>
            <person name="Schachtman D."/>
        </authorList>
    </citation>
    <scope>NUCLEOTIDE SEQUENCE [LARGE SCALE GENOMIC DNA]</scope>
    <source>
        <strain evidence="8 9">BE187</strain>
    </source>
</reference>
<dbReference type="InterPro" id="IPR032808">
    <property type="entry name" value="DoxX"/>
</dbReference>
<evidence type="ECO:0000256" key="2">
    <source>
        <dbReference type="ARBA" id="ARBA00006679"/>
    </source>
</evidence>
<comment type="caution">
    <text evidence="8">The sequence shown here is derived from an EMBL/GenBank/DDBJ whole genome shotgun (WGS) entry which is preliminary data.</text>
</comment>
<keyword evidence="6 7" id="KW-0472">Membrane</keyword>
<dbReference type="PANTHER" id="PTHR33452:SF1">
    <property type="entry name" value="INNER MEMBRANE PROTEIN YPHA-RELATED"/>
    <property type="match status" value="1"/>
</dbReference>
<feature type="transmembrane region" description="Helical" evidence="7">
    <location>
        <begin position="110"/>
        <end position="133"/>
    </location>
</feature>
<dbReference type="InterPro" id="IPR051907">
    <property type="entry name" value="DoxX-like_oxidoreductase"/>
</dbReference>
<evidence type="ECO:0000313" key="8">
    <source>
        <dbReference type="EMBL" id="MDR7098967.1"/>
    </source>
</evidence>
<comment type="similarity">
    <text evidence="2">Belongs to the DoxX family.</text>
</comment>
<name>A0ABU1VNB0_9GAMM</name>
<evidence type="ECO:0000256" key="5">
    <source>
        <dbReference type="ARBA" id="ARBA00022989"/>
    </source>
</evidence>
<evidence type="ECO:0000313" key="9">
    <source>
        <dbReference type="Proteomes" id="UP001267878"/>
    </source>
</evidence>